<feature type="transmembrane region" description="Helical" evidence="5">
    <location>
        <begin position="286"/>
        <end position="312"/>
    </location>
</feature>
<accession>A0ABU3RQD0</accession>
<feature type="transmembrane region" description="Helical" evidence="5">
    <location>
        <begin position="40"/>
        <end position="58"/>
    </location>
</feature>
<sequence>MTIQFTRRQGWRQRLSPVQLWTGFQDWLTSAKHATIGFSLLRIIFAVAMLLVLLPSFADRHYLWGAGSWWVEPEARRRGWWEPFRLIFAKDDPLLFDLAYFALIALALLFLVGFKTRWVTPVLLLFWVGLSANTTLLTNGGDTLMRIVLVFALFADLSRHFSVDAWLRRRRGERAGRFDALRRRVPEWLSPLLHNTALILCCYQILLVYLVSSILKLQGEEWISGTALYYALSLTEFQVLPALSEAVWQVTPFIMVGTWFALFVQLTFPVALLWKPSRYVAVAGLSLTHFGIGLLLGLWPFSLAMIALDLLLVRDASWLRVRAVVGMLVTRGRRAIAAARESVREGGDELTPETPERRAA</sequence>
<feature type="transmembrane region" description="Helical" evidence="5">
    <location>
        <begin position="144"/>
        <end position="167"/>
    </location>
</feature>
<feature type="domain" description="HTTM-like" evidence="6">
    <location>
        <begin position="30"/>
        <end position="318"/>
    </location>
</feature>
<dbReference type="SMART" id="SM00752">
    <property type="entry name" value="HTTM"/>
    <property type="match status" value="1"/>
</dbReference>
<feature type="transmembrane region" description="Helical" evidence="5">
    <location>
        <begin position="188"/>
        <end position="210"/>
    </location>
</feature>
<name>A0ABU3RQD0_9MICO</name>
<gene>
    <name evidence="7" type="ORF">RWH43_00015</name>
</gene>
<dbReference type="InterPro" id="IPR011020">
    <property type="entry name" value="HTTM-like"/>
</dbReference>
<comment type="subcellular location">
    <subcellularLocation>
        <location evidence="1">Endomembrane system</location>
        <topology evidence="1">Multi-pass membrane protein</topology>
    </subcellularLocation>
</comment>
<keyword evidence="8" id="KW-1185">Reference proteome</keyword>
<proteinExistence type="predicted"/>
<dbReference type="InterPro" id="IPR052964">
    <property type="entry name" value="Sporulation_signal_mat"/>
</dbReference>
<feature type="transmembrane region" description="Helical" evidence="5">
    <location>
        <begin position="253"/>
        <end position="274"/>
    </location>
</feature>
<keyword evidence="3 5" id="KW-1133">Transmembrane helix</keyword>
<dbReference type="RefSeq" id="WP_316000344.1">
    <property type="nucleotide sequence ID" value="NZ_JAWDIU010000001.1"/>
</dbReference>
<dbReference type="Proteomes" id="UP001256673">
    <property type="component" value="Unassembled WGS sequence"/>
</dbReference>
<keyword evidence="4 5" id="KW-0472">Membrane</keyword>
<evidence type="ECO:0000256" key="5">
    <source>
        <dbReference type="SAM" id="Phobius"/>
    </source>
</evidence>
<evidence type="ECO:0000259" key="6">
    <source>
        <dbReference type="SMART" id="SM00752"/>
    </source>
</evidence>
<protein>
    <submittedName>
        <fullName evidence="7">HTTM domain-containing protein</fullName>
    </submittedName>
</protein>
<evidence type="ECO:0000256" key="2">
    <source>
        <dbReference type="ARBA" id="ARBA00022692"/>
    </source>
</evidence>
<reference evidence="7 8" key="1">
    <citation type="submission" date="2023-09" db="EMBL/GenBank/DDBJ databases">
        <title>Microbacterium fusihabitans sp. nov., Microbacterium phycihabitans sp. nov., and Microbacterium cervinum sp. nov., isolated from dried seaweeds of beach.</title>
        <authorList>
            <person name="Lee S.D."/>
        </authorList>
    </citation>
    <scope>NUCLEOTIDE SEQUENCE [LARGE SCALE GENOMIC DNA]</scope>
    <source>
        <strain evidence="7 8">KSW2-21</strain>
    </source>
</reference>
<keyword evidence="2 5" id="KW-0812">Transmembrane</keyword>
<dbReference type="Pfam" id="PF05090">
    <property type="entry name" value="HTTM"/>
    <property type="match status" value="1"/>
</dbReference>
<dbReference type="InterPro" id="IPR053934">
    <property type="entry name" value="HTTM_dom"/>
</dbReference>
<dbReference type="EMBL" id="JAWDIU010000001">
    <property type="protein sequence ID" value="MDU0325125.1"/>
    <property type="molecule type" value="Genomic_DNA"/>
</dbReference>
<evidence type="ECO:0000256" key="3">
    <source>
        <dbReference type="ARBA" id="ARBA00022989"/>
    </source>
</evidence>
<evidence type="ECO:0000313" key="7">
    <source>
        <dbReference type="EMBL" id="MDU0325125.1"/>
    </source>
</evidence>
<evidence type="ECO:0000313" key="8">
    <source>
        <dbReference type="Proteomes" id="UP001256673"/>
    </source>
</evidence>
<dbReference type="PANTHER" id="PTHR39535:SF2">
    <property type="entry name" value="HTTM DOMAIN-CONTAINING PROTEIN"/>
    <property type="match status" value="1"/>
</dbReference>
<organism evidence="7 8">
    <name type="scientific">Microbacterium algihabitans</name>
    <dbReference type="NCBI Taxonomy" id="3075992"/>
    <lineage>
        <taxon>Bacteria</taxon>
        <taxon>Bacillati</taxon>
        <taxon>Actinomycetota</taxon>
        <taxon>Actinomycetes</taxon>
        <taxon>Micrococcales</taxon>
        <taxon>Microbacteriaceae</taxon>
        <taxon>Microbacterium</taxon>
    </lineage>
</organism>
<evidence type="ECO:0000256" key="1">
    <source>
        <dbReference type="ARBA" id="ARBA00004127"/>
    </source>
</evidence>
<dbReference type="PANTHER" id="PTHR39535">
    <property type="entry name" value="SPORULATION-DELAYING PROTEIN SDPB"/>
    <property type="match status" value="1"/>
</dbReference>
<feature type="transmembrane region" description="Helical" evidence="5">
    <location>
        <begin position="94"/>
        <end position="112"/>
    </location>
</feature>
<feature type="transmembrane region" description="Helical" evidence="5">
    <location>
        <begin position="119"/>
        <end position="138"/>
    </location>
</feature>
<comment type="caution">
    <text evidence="7">The sequence shown here is derived from an EMBL/GenBank/DDBJ whole genome shotgun (WGS) entry which is preliminary data.</text>
</comment>
<evidence type="ECO:0000256" key="4">
    <source>
        <dbReference type="ARBA" id="ARBA00023136"/>
    </source>
</evidence>